<dbReference type="SUPFAM" id="SSF52047">
    <property type="entry name" value="RNI-like"/>
    <property type="match status" value="1"/>
</dbReference>
<evidence type="ECO:0000313" key="7">
    <source>
        <dbReference type="Ensembl" id="ENSCVAP00000023917.1"/>
    </source>
</evidence>
<protein>
    <submittedName>
        <fullName evidence="7">F-box protein 41</fullName>
    </submittedName>
</protein>
<dbReference type="InterPro" id="IPR001810">
    <property type="entry name" value="F-box_dom"/>
</dbReference>
<feature type="region of interest" description="Disordered" evidence="4">
    <location>
        <begin position="451"/>
        <end position="470"/>
    </location>
</feature>
<feature type="region of interest" description="Disordered" evidence="4">
    <location>
        <begin position="483"/>
        <end position="502"/>
    </location>
</feature>
<dbReference type="AlphaFoldDB" id="A0A3Q2DW38"/>
<dbReference type="CDD" id="cd22109">
    <property type="entry name" value="F-box_FBXO41"/>
    <property type="match status" value="1"/>
</dbReference>
<organism evidence="7 8">
    <name type="scientific">Cyprinodon variegatus</name>
    <name type="common">Sheepshead minnow</name>
    <dbReference type="NCBI Taxonomy" id="28743"/>
    <lineage>
        <taxon>Eukaryota</taxon>
        <taxon>Metazoa</taxon>
        <taxon>Chordata</taxon>
        <taxon>Craniata</taxon>
        <taxon>Vertebrata</taxon>
        <taxon>Euteleostomi</taxon>
        <taxon>Actinopterygii</taxon>
        <taxon>Neopterygii</taxon>
        <taxon>Teleostei</taxon>
        <taxon>Neoteleostei</taxon>
        <taxon>Acanthomorphata</taxon>
        <taxon>Ovalentaria</taxon>
        <taxon>Atherinomorphae</taxon>
        <taxon>Cyprinodontiformes</taxon>
        <taxon>Cyprinodontidae</taxon>
        <taxon>Cyprinodon</taxon>
    </lineage>
</organism>
<feature type="domain" description="FBX41/ZN365 C2H2-type zinc finger" evidence="6">
    <location>
        <begin position="24"/>
        <end position="53"/>
    </location>
</feature>
<dbReference type="Ensembl" id="ENSCVAT00000005576.1">
    <property type="protein sequence ID" value="ENSCVAP00000023917.1"/>
    <property type="gene ID" value="ENSCVAG00000007576.1"/>
</dbReference>
<feature type="domain" description="F-box" evidence="5">
    <location>
        <begin position="517"/>
        <end position="554"/>
    </location>
</feature>
<dbReference type="KEGG" id="cvg:107099066"/>
<evidence type="ECO:0000259" key="5">
    <source>
        <dbReference type="Pfam" id="PF12937"/>
    </source>
</evidence>
<dbReference type="OrthoDB" id="6482165at2759"/>
<dbReference type="InterPro" id="IPR057038">
    <property type="entry name" value="FBX41/ZN365_Znf-C2H2"/>
</dbReference>
<dbReference type="SUPFAM" id="SSF81383">
    <property type="entry name" value="F-box domain"/>
    <property type="match status" value="1"/>
</dbReference>
<dbReference type="Gene3D" id="3.80.10.10">
    <property type="entry name" value="Ribonuclease Inhibitor"/>
    <property type="match status" value="1"/>
</dbReference>
<proteinExistence type="predicted"/>
<accession>A0A3Q2DW38</accession>
<dbReference type="GeneID" id="107099066"/>
<dbReference type="InterPro" id="IPR052283">
    <property type="entry name" value="GenomicStab_NeuMorph_Reg"/>
</dbReference>
<evidence type="ECO:0000256" key="4">
    <source>
        <dbReference type="SAM" id="MobiDB-lite"/>
    </source>
</evidence>
<dbReference type="InterPro" id="IPR032675">
    <property type="entry name" value="LRR_dom_sf"/>
</dbReference>
<evidence type="ECO:0000256" key="1">
    <source>
        <dbReference type="ARBA" id="ARBA00022553"/>
    </source>
</evidence>
<keyword evidence="2 3" id="KW-0175">Coiled coil</keyword>
<dbReference type="OMA" id="RCWPHLH"/>
<evidence type="ECO:0000259" key="6">
    <source>
        <dbReference type="Pfam" id="PF23165"/>
    </source>
</evidence>
<dbReference type="PANTHER" id="PTHR15739:SF4">
    <property type="entry name" value="F-BOX ONLY PROTEIN 41"/>
    <property type="match status" value="1"/>
</dbReference>
<dbReference type="GeneTree" id="ENSGT00530000063713"/>
<evidence type="ECO:0000313" key="8">
    <source>
        <dbReference type="Proteomes" id="UP000265020"/>
    </source>
</evidence>
<reference evidence="7" key="2">
    <citation type="submission" date="2025-09" db="UniProtKB">
        <authorList>
            <consortium name="Ensembl"/>
        </authorList>
    </citation>
    <scope>IDENTIFICATION</scope>
</reference>
<evidence type="ECO:0000256" key="2">
    <source>
        <dbReference type="ARBA" id="ARBA00023054"/>
    </source>
</evidence>
<dbReference type="PANTHER" id="PTHR15739">
    <property type="entry name" value="ZINC FINGER PROTEIN"/>
    <property type="match status" value="1"/>
</dbReference>
<reference evidence="7" key="1">
    <citation type="submission" date="2025-08" db="UniProtKB">
        <authorList>
            <consortium name="Ensembl"/>
        </authorList>
    </citation>
    <scope>IDENTIFICATION</scope>
</reference>
<feature type="compositionally biased region" description="Polar residues" evidence="4">
    <location>
        <begin position="486"/>
        <end position="497"/>
    </location>
</feature>
<keyword evidence="1" id="KW-0597">Phosphoprotein</keyword>
<dbReference type="Pfam" id="PF12937">
    <property type="entry name" value="F-box-like"/>
    <property type="match status" value="1"/>
</dbReference>
<dbReference type="Pfam" id="PF23165">
    <property type="entry name" value="zf-C2H2_FBX41"/>
    <property type="match status" value="1"/>
</dbReference>
<sequence length="835" mass="94064">MIRASRVPAAAPQRIMSSSSSSELPYFCPRCGDQYRFSSVPELRAHLVSRHTYETLLVLSQGRVRSSRPAALLPLPGPDVSHSGTSSLNMDTHSFPPPLACLDLASSSASIQLLREMFSPPDRALPPPPGQAEVPSTALALPGSLDLLPGKNLGDVGVLGLDFSLSVDIGLEERLGLGLDHKIARTFAEVEERVNRRVGRLKAELQKREAELQRKRRDRERLKREKKEVEERAAYLSRQVSAAVEMMERLKRNLSEKETELSERQQEMVDIELFLRQTAEKEAEAKSRLQVFIETLLDRADRAERQLLLLSHNHFTNNDRFEYAEPYSPSEVYSPVPGRAGRSLDGSADDIIPNKMQDSIGNRRSYSVSSSYRLGEQTHGHHHYSGLNEEMRTLSLGSGGWDCEGGLLHFQPSHYAAHWTPREREGFRRRERVWVGDEGWGRTWSRRNIRHHSTEEEDEEEEEEEEGLWSSPEMTHHIFARKHTPGTDTPYSIGSTPSRHHAKRQTEADTLKMRAGLFCVFPYLDVRSLLRVAEVCRDWRFVARHPAVWTHLRLENARVSTEFLQTLSQWCTQTQSVVLHNLKPRSRRADETREDYHRNTRSSVEPGVEALLRSAGGSLLHLSISQCPHMLSDRTLWMASCYCRHLQSLTYRSSSDPVGQEVLWALGAGCRSISRLHVAPAHPSQQPTRFGNRCLQTIGRCWPHLRSLSVGGAGCSTQGLVTVVGSCPRLQVLELERITDLSLQVATELCKAGLKNLQMLILTHTPVSGQAILHFHSVCSNIRSIVVDISVSDYFEEPDTQEAKHLFGEILSTLKVLQTRAGLCDVLQVKAEGFS</sequence>
<evidence type="ECO:0000256" key="3">
    <source>
        <dbReference type="SAM" id="Coils"/>
    </source>
</evidence>
<name>A0A3Q2DW38_CYPVA</name>
<feature type="compositionally biased region" description="Acidic residues" evidence="4">
    <location>
        <begin position="455"/>
        <end position="467"/>
    </location>
</feature>
<keyword evidence="8" id="KW-1185">Reference proteome</keyword>
<feature type="coiled-coil region" evidence="3">
    <location>
        <begin position="191"/>
        <end position="267"/>
    </location>
</feature>
<dbReference type="STRING" id="28743.ENSCVAP00000023917"/>
<dbReference type="RefSeq" id="XP_015252521.1">
    <property type="nucleotide sequence ID" value="XM_015397035.1"/>
</dbReference>
<dbReference type="Proteomes" id="UP000265020">
    <property type="component" value="Unassembled WGS sequence"/>
</dbReference>
<dbReference type="InterPro" id="IPR036047">
    <property type="entry name" value="F-box-like_dom_sf"/>
</dbReference>